<dbReference type="GO" id="GO:0005829">
    <property type="term" value="C:cytosol"/>
    <property type="evidence" value="ECO:0007669"/>
    <property type="project" value="TreeGrafter"/>
</dbReference>
<sequence length="429" mass="49477">MSVANDDGSGSTVKGHFNFLTNRYFEDVLNNSTLASSDKGLNAIIRQLLVELELFWQRATSVGAFSANDELEDYSTTALEMIWTPFLIADLYQRLQVGPNNTKESAGQGAPSSLKTSEGASGEMKIYTERVQASCQGLQALTRQEVLARSNEWFRIYLEWMQNLELVKEETIELYSKYRPDHRTQRIELSRKVTELRQKWNEAENKLQYMLAKRRRMQELMEDDGDALEEQGGEEEETLRERALARLEWSIYNSCQQLQMSVRELEMLQGIQPEQREAISKEYQQTLDAVRRGELSLGRHTYTILPDGSMMAGTLSKPQGLDPNVVLQGGGQMPTSLLNQHMFRQQVQDELMVDRNPTTMTLQEFAMKEMTEVQRQMDEVQTLQQQQQEEDERLGEEGIEERQRVKDSKWADWQDDHPAYGITNKGNYS</sequence>
<dbReference type="Proteomes" id="UP000515908">
    <property type="component" value="Chromosome 08"/>
</dbReference>
<accession>S9X0B9</accession>
<feature type="region of interest" description="Disordered" evidence="1">
    <location>
        <begin position="100"/>
        <end position="119"/>
    </location>
</feature>
<feature type="region of interest" description="Disordered" evidence="1">
    <location>
        <begin position="377"/>
        <end position="429"/>
    </location>
</feature>
<dbReference type="GO" id="GO:0035303">
    <property type="term" value="P:regulation of dephosphorylation"/>
    <property type="evidence" value="ECO:0007669"/>
    <property type="project" value="TreeGrafter"/>
</dbReference>
<name>S9X0B9_9TRYP</name>
<dbReference type="InterPro" id="IPR038511">
    <property type="entry name" value="TAP42/TAP46-like_sf"/>
</dbReference>
<organism evidence="2 3">
    <name type="scientific">Angomonas deanei</name>
    <dbReference type="NCBI Taxonomy" id="59799"/>
    <lineage>
        <taxon>Eukaryota</taxon>
        <taxon>Discoba</taxon>
        <taxon>Euglenozoa</taxon>
        <taxon>Kinetoplastea</taxon>
        <taxon>Metakinetoplastina</taxon>
        <taxon>Trypanosomatida</taxon>
        <taxon>Trypanosomatidae</taxon>
        <taxon>Strigomonadinae</taxon>
        <taxon>Angomonas</taxon>
    </lineage>
</organism>
<evidence type="ECO:0000313" key="3">
    <source>
        <dbReference type="Proteomes" id="UP000515908"/>
    </source>
</evidence>
<evidence type="ECO:0000256" key="1">
    <source>
        <dbReference type="SAM" id="MobiDB-lite"/>
    </source>
</evidence>
<gene>
    <name evidence="2" type="ORF">ADEAN_000478900</name>
</gene>
<dbReference type="GO" id="GO:0051721">
    <property type="term" value="F:protein phosphatase 2A binding"/>
    <property type="evidence" value="ECO:0007669"/>
    <property type="project" value="TreeGrafter"/>
</dbReference>
<feature type="compositionally biased region" description="Acidic residues" evidence="1">
    <location>
        <begin position="388"/>
        <end position="399"/>
    </location>
</feature>
<dbReference type="OrthoDB" id="10261753at2759"/>
<dbReference type="PANTHER" id="PTHR10933">
    <property type="entry name" value="IMMUNOGLOBULIN-BINDING PROTEIN 1"/>
    <property type="match status" value="1"/>
</dbReference>
<protein>
    <submittedName>
        <fullName evidence="2">TAP42-like family, putative</fullName>
    </submittedName>
</protein>
<proteinExistence type="predicted"/>
<dbReference type="PANTHER" id="PTHR10933:SF9">
    <property type="entry name" value="IMMUNOGLOBULIN-BINDING PROTEIN 1"/>
    <property type="match status" value="1"/>
</dbReference>
<dbReference type="Gene3D" id="1.25.40.540">
    <property type="entry name" value="TAP42-like family"/>
    <property type="match status" value="1"/>
</dbReference>
<dbReference type="Pfam" id="PF04177">
    <property type="entry name" value="TAP42"/>
    <property type="match status" value="1"/>
</dbReference>
<dbReference type="VEuPathDB" id="TriTrypDB:ADEAN_000478900"/>
<reference evidence="2 3" key="1">
    <citation type="submission" date="2020-08" db="EMBL/GenBank/DDBJ databases">
        <authorList>
            <person name="Newling K."/>
            <person name="Davey J."/>
            <person name="Forrester S."/>
        </authorList>
    </citation>
    <scope>NUCLEOTIDE SEQUENCE [LARGE SCALE GENOMIC DNA]</scope>
    <source>
        <strain evidence="3">Crithidia deanei Carvalho (ATCC PRA-265)</strain>
    </source>
</reference>
<dbReference type="GO" id="GO:0009966">
    <property type="term" value="P:regulation of signal transduction"/>
    <property type="evidence" value="ECO:0007669"/>
    <property type="project" value="InterPro"/>
</dbReference>
<evidence type="ECO:0000313" key="2">
    <source>
        <dbReference type="EMBL" id="CAD2217311.1"/>
    </source>
</evidence>
<dbReference type="AlphaFoldDB" id="S9X0B9"/>
<dbReference type="InterPro" id="IPR007304">
    <property type="entry name" value="TAP46-like"/>
</dbReference>
<keyword evidence="3" id="KW-1185">Reference proteome</keyword>
<dbReference type="EMBL" id="LR877152">
    <property type="protein sequence ID" value="CAD2217311.1"/>
    <property type="molecule type" value="Genomic_DNA"/>
</dbReference>
<feature type="compositionally biased region" description="Basic and acidic residues" evidence="1">
    <location>
        <begin position="400"/>
        <end position="418"/>
    </location>
</feature>